<evidence type="ECO:0000259" key="4">
    <source>
        <dbReference type="PROSITE" id="PS51746"/>
    </source>
</evidence>
<dbReference type="PANTHER" id="PTHR48051:SF1">
    <property type="entry name" value="RAS SUPPRESSOR PROTEIN 1"/>
    <property type="match status" value="1"/>
</dbReference>
<dbReference type="InterPro" id="IPR001932">
    <property type="entry name" value="PPM-type_phosphatase-like_dom"/>
</dbReference>
<dbReference type="SMART" id="SM00369">
    <property type="entry name" value="LRR_TYP"/>
    <property type="match status" value="19"/>
</dbReference>
<proteinExistence type="predicted"/>
<dbReference type="SUPFAM" id="SSF52058">
    <property type="entry name" value="L domain-like"/>
    <property type="match status" value="3"/>
</dbReference>
<dbReference type="InterPro" id="IPR050216">
    <property type="entry name" value="LRR_domain-containing"/>
</dbReference>
<protein>
    <submittedName>
        <fullName evidence="5">Leucine-rich repeat protein soc-2 homolog-like protein</fullName>
    </submittedName>
</protein>
<dbReference type="SMART" id="SM00364">
    <property type="entry name" value="LRR_BAC"/>
    <property type="match status" value="10"/>
</dbReference>
<evidence type="ECO:0000256" key="2">
    <source>
        <dbReference type="ARBA" id="ARBA00022737"/>
    </source>
</evidence>
<evidence type="ECO:0000313" key="6">
    <source>
        <dbReference type="Proteomes" id="UP001146793"/>
    </source>
</evidence>
<dbReference type="SMART" id="SM00365">
    <property type="entry name" value="LRR_SD22"/>
    <property type="match status" value="8"/>
</dbReference>
<keyword evidence="1" id="KW-0433">Leucine-rich repeat</keyword>
<dbReference type="Gene3D" id="3.60.40.10">
    <property type="entry name" value="PPM-type phosphatase domain"/>
    <property type="match status" value="1"/>
</dbReference>
<dbReference type="Pfam" id="PF13855">
    <property type="entry name" value="LRR_8"/>
    <property type="match status" value="5"/>
</dbReference>
<dbReference type="InterPro" id="IPR025875">
    <property type="entry name" value="Leu-rich_rpt_4"/>
</dbReference>
<accession>A0AAV7YBD9</accession>
<feature type="region of interest" description="Disordered" evidence="3">
    <location>
        <begin position="841"/>
        <end position="886"/>
    </location>
</feature>
<dbReference type="SUPFAM" id="SSF81606">
    <property type="entry name" value="PP2C-like"/>
    <property type="match status" value="1"/>
</dbReference>
<feature type="region of interest" description="Disordered" evidence="3">
    <location>
        <begin position="950"/>
        <end position="972"/>
    </location>
</feature>
<sequence length="1214" mass="140831">MGANESKTKSSKRLDLVRCNLTKFPDSVKEYSQLNLVNIAGNNITSIPQTLIKHLVGIKMLNWSHNKLQKLPEAAFRLTNLETLDLGWNCLSKLPIDLGKLKKMKRLDLRDNQIRKLPTTLINLKNLRVLYLTQNRLETFPPIKGLKTLEELYLDVNFIHKLPKKVLNTLSGLKKFTINYNQLKLLDDFIFSGLDSLTEFELHSNDLSKNIQQFACITTLRLLNLSDNQLTNLNSNFGELGRLERLELQRNQLNVLPQSLKNLNKSLKYLNLSNNKFQKFPKSLCFLTNLNKLILKSNQIGKITNNNMEWKLNNLNELIISNNNLQILPMNFFQYFPMLRYLDLSHNQLSTIADSIKTSKHLQHLLLNNNELIELNDKICKVHSLLYLNICNNKLEKLPSNFGNLINLRILIGHDNSLSQLPDSFEKLINLQILNLALNKFIYFPKSMINKLSNLKIIQMAHNNIKWIPNSIIYLSKLEEVDFSCNNLYFIPKAFGHLLNLYNLRLSGNRIKSLPSRFFKFGNKYFFNNNNNIYFNNNRQNQNLINNIYNYNEDGNEHQFINFNFNQNKSFRIELAFNLLKRINPNWRKILTRTSILDLSHNQIPKIPEHILRLGGNTRIQIIKFEYNQCSRVDFSPLLSAQKLSHLHVEGNSIKLEFKKLLQNLKKQYELKHKTTATNYNNNNDSSSSSKIKNNNNDLIRFSFINNQQFVNLQEIIVDNLVENSIARIININSQKHNIGYSQSCGNSNTLEHSISVSSEILPNTDLVFLSTGHGGNTEINNNGKSEVVNIVTHYLPKFLIEELKDLCFKKNSKIKNHYHNENENESGNVIENVNQKENKNKNEHENENGNENENKTKNKNQDGNEKENENKNKNENKHENENENEKLFNFTKNEMKKVFLKSFKRTNQIINKKENIQSGASVAVIVINEKKIHCANLGDVSITIIKSSSKTRSLSKKHSPNQPQEKKRIKQAGGVVSENGRINNLLAVSRAFGDVDFDRFLSRIPYTNTIDIENDDRFVIISSESINTFISGQEMANIVLKNSDPFFSALKIRTMAYSRGGTINVSVCVVDLLLGSSYKKNKNNFYELTKEERIEKEQITEKIKKEPKIDFEQIMMSYLNQRKKIGKQSTINNQKNDNDNDMDNLQNKQISLIDNKNININKNVNQKVKMEVNEKEIFLNQLRTKRKENSNVKEIKIEKEDWIQTIDYDKIDF</sequence>
<evidence type="ECO:0000256" key="3">
    <source>
        <dbReference type="SAM" id="MobiDB-lite"/>
    </source>
</evidence>
<comment type="caution">
    <text evidence="5">The sequence shown here is derived from an EMBL/GenBank/DDBJ whole genome shotgun (WGS) entry which is preliminary data.</text>
</comment>
<dbReference type="Proteomes" id="UP001146793">
    <property type="component" value="Unassembled WGS sequence"/>
</dbReference>
<dbReference type="GO" id="GO:0005737">
    <property type="term" value="C:cytoplasm"/>
    <property type="evidence" value="ECO:0007669"/>
    <property type="project" value="TreeGrafter"/>
</dbReference>
<dbReference type="PANTHER" id="PTHR48051">
    <property type="match status" value="1"/>
</dbReference>
<dbReference type="AlphaFoldDB" id="A0AAV7YBD9"/>
<dbReference type="Gene3D" id="3.80.10.10">
    <property type="entry name" value="Ribonuclease Inhibitor"/>
    <property type="match status" value="5"/>
</dbReference>
<dbReference type="Pfam" id="PF12799">
    <property type="entry name" value="LRR_4"/>
    <property type="match status" value="1"/>
</dbReference>
<dbReference type="InterPro" id="IPR036457">
    <property type="entry name" value="PPM-type-like_dom_sf"/>
</dbReference>
<evidence type="ECO:0000313" key="5">
    <source>
        <dbReference type="EMBL" id="KAJ3425876.1"/>
    </source>
</evidence>
<feature type="domain" description="PPM-type phosphatase" evidence="4">
    <location>
        <begin position="738"/>
        <end position="1073"/>
    </location>
</feature>
<dbReference type="SMART" id="SM00332">
    <property type="entry name" value="PP2Cc"/>
    <property type="match status" value="1"/>
</dbReference>
<keyword evidence="2" id="KW-0677">Repeat</keyword>
<evidence type="ECO:0000256" key="1">
    <source>
        <dbReference type="ARBA" id="ARBA00022614"/>
    </source>
</evidence>
<dbReference type="PROSITE" id="PS51746">
    <property type="entry name" value="PPM_2"/>
    <property type="match status" value="1"/>
</dbReference>
<name>A0AAV7YBD9_9EUKA</name>
<dbReference type="EMBL" id="JANTQA010000070">
    <property type="protein sequence ID" value="KAJ3425876.1"/>
    <property type="molecule type" value="Genomic_DNA"/>
</dbReference>
<gene>
    <name evidence="5" type="ORF">M0812_28322</name>
</gene>
<dbReference type="CDD" id="cd00143">
    <property type="entry name" value="PP2Cc"/>
    <property type="match status" value="1"/>
</dbReference>
<dbReference type="InterPro" id="IPR032675">
    <property type="entry name" value="LRR_dom_sf"/>
</dbReference>
<organism evidence="5 6">
    <name type="scientific">Anaeramoeba flamelloides</name>
    <dbReference type="NCBI Taxonomy" id="1746091"/>
    <lineage>
        <taxon>Eukaryota</taxon>
        <taxon>Metamonada</taxon>
        <taxon>Anaeramoebidae</taxon>
        <taxon>Anaeramoeba</taxon>
    </lineage>
</organism>
<dbReference type="InterPro" id="IPR003591">
    <property type="entry name" value="Leu-rich_rpt_typical-subtyp"/>
</dbReference>
<dbReference type="Pfam" id="PF00481">
    <property type="entry name" value="PP2C"/>
    <property type="match status" value="1"/>
</dbReference>
<dbReference type="PROSITE" id="PS51450">
    <property type="entry name" value="LRR"/>
    <property type="match status" value="6"/>
</dbReference>
<reference evidence="5" key="1">
    <citation type="submission" date="2022-08" db="EMBL/GenBank/DDBJ databases">
        <title>Novel sulphate-reducing endosymbionts in the free-living metamonad Anaeramoeba.</title>
        <authorList>
            <person name="Jerlstrom-Hultqvist J."/>
            <person name="Cepicka I."/>
            <person name="Gallot-Lavallee L."/>
            <person name="Salas-Leiva D."/>
            <person name="Curtis B.A."/>
            <person name="Zahonova K."/>
            <person name="Pipaliya S."/>
            <person name="Dacks J."/>
            <person name="Roger A.J."/>
        </authorList>
    </citation>
    <scope>NUCLEOTIDE SEQUENCE</scope>
    <source>
        <strain evidence="5">Busselton2</strain>
    </source>
</reference>
<dbReference type="InterPro" id="IPR001611">
    <property type="entry name" value="Leu-rich_rpt"/>
</dbReference>